<keyword evidence="2" id="KW-0805">Transcription regulation</keyword>
<dbReference type="GO" id="GO:0000981">
    <property type="term" value="F:DNA-binding transcription factor activity, RNA polymerase II-specific"/>
    <property type="evidence" value="ECO:0007669"/>
    <property type="project" value="InterPro"/>
</dbReference>
<accession>A0A0B2P9D6</accession>
<evidence type="ECO:0000256" key="5">
    <source>
        <dbReference type="ARBA" id="ARBA00023242"/>
    </source>
</evidence>
<keyword evidence="4" id="KW-0804">Transcription</keyword>
<evidence type="ECO:0000259" key="6">
    <source>
        <dbReference type="Pfam" id="PF00319"/>
    </source>
</evidence>
<feature type="domain" description="MADS-box" evidence="6">
    <location>
        <begin position="26"/>
        <end position="51"/>
    </location>
</feature>
<dbReference type="AlphaFoldDB" id="A0A0B2P9D6"/>
<keyword evidence="5" id="KW-0539">Nucleus</keyword>
<evidence type="ECO:0000256" key="1">
    <source>
        <dbReference type="ARBA" id="ARBA00004123"/>
    </source>
</evidence>
<dbReference type="InterPro" id="IPR033897">
    <property type="entry name" value="SRF-like_MADS-box"/>
</dbReference>
<organism evidence="7">
    <name type="scientific">Glycine soja</name>
    <name type="common">Wild soybean</name>
    <dbReference type="NCBI Taxonomy" id="3848"/>
    <lineage>
        <taxon>Eukaryota</taxon>
        <taxon>Viridiplantae</taxon>
        <taxon>Streptophyta</taxon>
        <taxon>Embryophyta</taxon>
        <taxon>Tracheophyta</taxon>
        <taxon>Spermatophyta</taxon>
        <taxon>Magnoliopsida</taxon>
        <taxon>eudicotyledons</taxon>
        <taxon>Gunneridae</taxon>
        <taxon>Pentapetalae</taxon>
        <taxon>rosids</taxon>
        <taxon>fabids</taxon>
        <taxon>Fabales</taxon>
        <taxon>Fabaceae</taxon>
        <taxon>Papilionoideae</taxon>
        <taxon>50 kb inversion clade</taxon>
        <taxon>NPAAA clade</taxon>
        <taxon>indigoferoid/millettioid clade</taxon>
        <taxon>Phaseoleae</taxon>
        <taxon>Glycine</taxon>
        <taxon>Glycine subgen. Soja</taxon>
    </lineage>
</organism>
<dbReference type="FunFam" id="3.40.1810.10:FF:000024">
    <property type="entry name" value="Agamous-like MADS-box protein AGL80"/>
    <property type="match status" value="1"/>
</dbReference>
<dbReference type="Gene3D" id="3.40.1810.10">
    <property type="entry name" value="Transcription factor, MADS-box"/>
    <property type="match status" value="1"/>
</dbReference>
<dbReference type="CDD" id="cd00266">
    <property type="entry name" value="MADS_SRF_like"/>
    <property type="match status" value="1"/>
</dbReference>
<gene>
    <name evidence="7" type="ORF">glysoja_048535</name>
</gene>
<dbReference type="EMBL" id="KN667832">
    <property type="protein sequence ID" value="KHN05995.1"/>
    <property type="molecule type" value="Genomic_DNA"/>
</dbReference>
<evidence type="ECO:0000256" key="3">
    <source>
        <dbReference type="ARBA" id="ARBA00023125"/>
    </source>
</evidence>
<dbReference type="InterPro" id="IPR002100">
    <property type="entry name" value="TF_MADSbox"/>
</dbReference>
<name>A0A0B2P9D6_GLYSO</name>
<dbReference type="InterPro" id="IPR036879">
    <property type="entry name" value="TF_MADSbox_sf"/>
</dbReference>
<dbReference type="GO" id="GO:0045944">
    <property type="term" value="P:positive regulation of transcription by RNA polymerase II"/>
    <property type="evidence" value="ECO:0007669"/>
    <property type="project" value="InterPro"/>
</dbReference>
<dbReference type="SUPFAM" id="SSF55455">
    <property type="entry name" value="SRF-like"/>
    <property type="match status" value="1"/>
</dbReference>
<protein>
    <submittedName>
        <fullName evidence="7">Agamous-like MADS-box protein AGL80</fullName>
    </submittedName>
</protein>
<evidence type="ECO:0000256" key="2">
    <source>
        <dbReference type="ARBA" id="ARBA00023015"/>
    </source>
</evidence>
<comment type="subcellular location">
    <subcellularLocation>
        <location evidence="1">Nucleus</location>
    </subcellularLocation>
</comment>
<proteinExistence type="predicted"/>
<reference evidence="7" key="1">
    <citation type="submission" date="2014-07" db="EMBL/GenBank/DDBJ databases">
        <title>Identification of a novel salt tolerance gene in wild soybean by whole-genome sequencing.</title>
        <authorList>
            <person name="Lam H.-M."/>
            <person name="Qi X."/>
            <person name="Li M.-W."/>
            <person name="Liu X."/>
            <person name="Xie M."/>
            <person name="Ni M."/>
            <person name="Xu X."/>
        </authorList>
    </citation>
    <scope>NUCLEOTIDE SEQUENCE [LARGE SCALE GENOMIC DNA]</scope>
    <source>
        <tissue evidence="7">Root</tissue>
    </source>
</reference>
<keyword evidence="3" id="KW-0238">DNA-binding</keyword>
<dbReference type="GO" id="GO:0005634">
    <property type="term" value="C:nucleus"/>
    <property type="evidence" value="ECO:0007669"/>
    <property type="project" value="UniProtKB-SubCell"/>
</dbReference>
<dbReference type="Pfam" id="PF00319">
    <property type="entry name" value="SRF-TF"/>
    <property type="match status" value="1"/>
</dbReference>
<dbReference type="Proteomes" id="UP000053555">
    <property type="component" value="Unassembled WGS sequence"/>
</dbReference>
<dbReference type="GO" id="GO:0000987">
    <property type="term" value="F:cis-regulatory region sequence-specific DNA binding"/>
    <property type="evidence" value="ECO:0007669"/>
    <property type="project" value="InterPro"/>
</dbReference>
<evidence type="ECO:0000313" key="7">
    <source>
        <dbReference type="EMBL" id="KHN05995.1"/>
    </source>
</evidence>
<sequence length="259" mass="30016">MSMWVTKDMTPHACDLWKKEIEGKENGLIKKLDEISTLCGIEACAIIYTPNDPQSEVWPSDLGIQSLLSRFRRIPELQKSKKMFDQESFLRQSIIKAQEHPKKQKNENRKHEMTHLMFHYLTIGKIFNNPNLIDLNYLSWLIDQNLNEIEKKINRILTQEVTPVIENGGEKAYTNHVPGQGSNMNAMQKHWSMEFIMVVPGMRCYHSEMSMPKMTFGQAHMWYGWCGAVVRVGESFHLGLKVSFFPSSSLQSHLLCLNR</sequence>
<evidence type="ECO:0000256" key="4">
    <source>
        <dbReference type="ARBA" id="ARBA00023163"/>
    </source>
</evidence>
<dbReference type="GO" id="GO:0046983">
    <property type="term" value="F:protein dimerization activity"/>
    <property type="evidence" value="ECO:0007669"/>
    <property type="project" value="InterPro"/>
</dbReference>